<organism evidence="2 3">
    <name type="scientific">Phanerochaete carnosa (strain HHB-10118-sp)</name>
    <name type="common">White-rot fungus</name>
    <name type="synonym">Peniophora carnosa</name>
    <dbReference type="NCBI Taxonomy" id="650164"/>
    <lineage>
        <taxon>Eukaryota</taxon>
        <taxon>Fungi</taxon>
        <taxon>Dikarya</taxon>
        <taxon>Basidiomycota</taxon>
        <taxon>Agaricomycotina</taxon>
        <taxon>Agaricomycetes</taxon>
        <taxon>Polyporales</taxon>
        <taxon>Phanerochaetaceae</taxon>
        <taxon>Phanerochaete</taxon>
    </lineage>
</organism>
<proteinExistence type="predicted"/>
<protein>
    <recommendedName>
        <fullName evidence="1">Fungal STAND N-terminal Goodbye domain-containing protein</fullName>
    </recommendedName>
</protein>
<dbReference type="Pfam" id="PF17109">
    <property type="entry name" value="Goodbye"/>
    <property type="match status" value="1"/>
</dbReference>
<name>K5UG96_PHACS</name>
<keyword evidence="3" id="KW-1185">Reference proteome</keyword>
<feature type="domain" description="Fungal STAND N-terminal Goodbye" evidence="1">
    <location>
        <begin position="26"/>
        <end position="150"/>
    </location>
</feature>
<reference evidence="2 3" key="1">
    <citation type="journal article" date="2012" name="BMC Genomics">
        <title>Comparative genomics of the white-rot fungi, Phanerochaete carnosa and P. chrysosporium, to elucidate the genetic basis of the distinct wood types they colonize.</title>
        <authorList>
            <person name="Suzuki H."/>
            <person name="MacDonald J."/>
            <person name="Syed K."/>
            <person name="Salamov A."/>
            <person name="Hori C."/>
            <person name="Aerts A."/>
            <person name="Henrissat B."/>
            <person name="Wiebenga A."/>
            <person name="vanKuyk P.A."/>
            <person name="Barry K."/>
            <person name="Lindquist E."/>
            <person name="LaButti K."/>
            <person name="Lapidus A."/>
            <person name="Lucas S."/>
            <person name="Coutinho P."/>
            <person name="Gong Y."/>
            <person name="Samejima M."/>
            <person name="Mahadevan R."/>
            <person name="Abou-Zaid M."/>
            <person name="de Vries R.P."/>
            <person name="Igarashi K."/>
            <person name="Yadav J.S."/>
            <person name="Grigoriev I.V."/>
            <person name="Master E.R."/>
        </authorList>
    </citation>
    <scope>NUCLEOTIDE SEQUENCE [LARGE SCALE GENOMIC DNA]</scope>
    <source>
        <strain evidence="2 3">HHB-10118-sp</strain>
    </source>
</reference>
<evidence type="ECO:0000259" key="1">
    <source>
        <dbReference type="Pfam" id="PF17109"/>
    </source>
</evidence>
<dbReference type="RefSeq" id="XP_007402951.1">
    <property type="nucleotide sequence ID" value="XM_007402889.1"/>
</dbReference>
<dbReference type="HOGENOM" id="CLU_056579_0_0_1"/>
<sequence length="278" mass="30633">MSIPNTHPVPRHQGASAGFLRFQKLWEDAILKYNNVTDSNLRRSPLFNKMIYANSVEEVVRVLEEHKKGFRAFRKHGEKARAVVAPIFTFTKLLIDAGGEAAVASGVVPGGKAIFTAFGVLLEAAEKVSQSFDAIEGLLSRLGGVLRRLHNHLRSYTVLNDQLEDIFVRALVQLLDVLALCTKYIRKRVSLRDTILKRTGDYSRALLGNKDVKDALEKLDKLTKEELLANTAQTLDVVQGIANGVDAVCNDLADLRGIGASTLNLHREDCISGVFNLA</sequence>
<accession>K5UG96</accession>
<gene>
    <name evidence="2" type="ORF">PHACADRAFT_202741</name>
</gene>
<dbReference type="EMBL" id="JH930996">
    <property type="protein sequence ID" value="EKM48496.1"/>
    <property type="molecule type" value="Genomic_DNA"/>
</dbReference>
<dbReference type="InParanoid" id="K5UG96"/>
<dbReference type="OrthoDB" id="448455at2759"/>
<dbReference type="AlphaFoldDB" id="K5UG96"/>
<evidence type="ECO:0000313" key="3">
    <source>
        <dbReference type="Proteomes" id="UP000008370"/>
    </source>
</evidence>
<dbReference type="GeneID" id="18911971"/>
<dbReference type="KEGG" id="pco:PHACADRAFT_202741"/>
<evidence type="ECO:0000313" key="2">
    <source>
        <dbReference type="EMBL" id="EKM48496.1"/>
    </source>
</evidence>
<dbReference type="InterPro" id="IPR031350">
    <property type="entry name" value="Goodbye_dom"/>
</dbReference>
<dbReference type="Proteomes" id="UP000008370">
    <property type="component" value="Unassembled WGS sequence"/>
</dbReference>